<dbReference type="RefSeq" id="WP_157561946.1">
    <property type="nucleotide sequence ID" value="NZ_WQKZ01000001.1"/>
</dbReference>
<proteinExistence type="predicted"/>
<feature type="region of interest" description="Disordered" evidence="1">
    <location>
        <begin position="77"/>
        <end position="97"/>
    </location>
</feature>
<protein>
    <submittedName>
        <fullName evidence="2">Uncharacterized protein</fullName>
    </submittedName>
</protein>
<gene>
    <name evidence="2" type="ORF">GO988_02490</name>
</gene>
<feature type="compositionally biased region" description="Polar residues" evidence="1">
    <location>
        <begin position="87"/>
        <end position="97"/>
    </location>
</feature>
<accession>A0A7K1T9V2</accession>
<evidence type="ECO:0000313" key="3">
    <source>
        <dbReference type="Proteomes" id="UP000441336"/>
    </source>
</evidence>
<keyword evidence="3" id="KW-1185">Reference proteome</keyword>
<dbReference type="AlphaFoldDB" id="A0A7K1T9V2"/>
<dbReference type="Proteomes" id="UP000441336">
    <property type="component" value="Unassembled WGS sequence"/>
</dbReference>
<name>A0A7K1T9V2_9BACT</name>
<evidence type="ECO:0000313" key="2">
    <source>
        <dbReference type="EMBL" id="MVN75184.1"/>
    </source>
</evidence>
<sequence>MLTENYAEALTALLSCAVRRFVPASALPGGFSQDDAGDLIQQLPPTEARTLAEAITEAIVSPNPLMAALTATVAARNQARQMPAASGTHTSTSPSAS</sequence>
<dbReference type="EMBL" id="WQKZ01000001">
    <property type="protein sequence ID" value="MVN75184.1"/>
    <property type="molecule type" value="Genomic_DNA"/>
</dbReference>
<reference evidence="2 3" key="1">
    <citation type="submission" date="2019-12" db="EMBL/GenBank/DDBJ databases">
        <title>Hymenobacter sp. HMF4947 Genome sequencing and assembly.</title>
        <authorList>
            <person name="Kang H."/>
            <person name="Cha I."/>
            <person name="Kim H."/>
            <person name="Joh K."/>
        </authorList>
    </citation>
    <scope>NUCLEOTIDE SEQUENCE [LARGE SCALE GENOMIC DNA]</scope>
    <source>
        <strain evidence="2 3">HMF4947</strain>
    </source>
</reference>
<comment type="caution">
    <text evidence="2">The sequence shown here is derived from an EMBL/GenBank/DDBJ whole genome shotgun (WGS) entry which is preliminary data.</text>
</comment>
<evidence type="ECO:0000256" key="1">
    <source>
        <dbReference type="SAM" id="MobiDB-lite"/>
    </source>
</evidence>
<organism evidence="2 3">
    <name type="scientific">Hymenobacter ginkgonis</name>
    <dbReference type="NCBI Taxonomy" id="2682976"/>
    <lineage>
        <taxon>Bacteria</taxon>
        <taxon>Pseudomonadati</taxon>
        <taxon>Bacteroidota</taxon>
        <taxon>Cytophagia</taxon>
        <taxon>Cytophagales</taxon>
        <taxon>Hymenobacteraceae</taxon>
        <taxon>Hymenobacter</taxon>
    </lineage>
</organism>